<dbReference type="InterPro" id="IPR013762">
    <property type="entry name" value="Integrase-like_cat_sf"/>
</dbReference>
<dbReference type="OrthoDB" id="164951at2759"/>
<name>A0A165YKN1_9AGAM</name>
<evidence type="ECO:0000256" key="1">
    <source>
        <dbReference type="ARBA" id="ARBA00023172"/>
    </source>
</evidence>
<evidence type="ECO:0000313" key="2">
    <source>
        <dbReference type="EMBL" id="KZP09662.1"/>
    </source>
</evidence>
<reference evidence="2 3" key="1">
    <citation type="journal article" date="2016" name="Mol. Biol. Evol.">
        <title>Comparative Genomics of Early-Diverging Mushroom-Forming Fungi Provides Insights into the Origins of Lignocellulose Decay Capabilities.</title>
        <authorList>
            <person name="Nagy L.G."/>
            <person name="Riley R."/>
            <person name="Tritt A."/>
            <person name="Adam C."/>
            <person name="Daum C."/>
            <person name="Floudas D."/>
            <person name="Sun H."/>
            <person name="Yadav J.S."/>
            <person name="Pangilinan J."/>
            <person name="Larsson K.H."/>
            <person name="Matsuura K."/>
            <person name="Barry K."/>
            <person name="Labutti K."/>
            <person name="Kuo R."/>
            <person name="Ohm R.A."/>
            <person name="Bhattacharya S.S."/>
            <person name="Shirouzu T."/>
            <person name="Yoshinaga Y."/>
            <person name="Martin F.M."/>
            <person name="Grigoriev I.V."/>
            <person name="Hibbett D.S."/>
        </authorList>
    </citation>
    <scope>NUCLEOTIDE SEQUENCE [LARGE SCALE GENOMIC DNA]</scope>
    <source>
        <strain evidence="2 3">CBS 109695</strain>
    </source>
</reference>
<evidence type="ECO:0008006" key="4">
    <source>
        <dbReference type="Google" id="ProtNLM"/>
    </source>
</evidence>
<protein>
    <recommendedName>
        <fullName evidence="4">Tyr recombinase domain-containing protein</fullName>
    </recommendedName>
</protein>
<evidence type="ECO:0000313" key="3">
    <source>
        <dbReference type="Proteomes" id="UP000076532"/>
    </source>
</evidence>
<sequence length="566" mass="64920">MTTEQWYRSKNTTRAYAGYVKAGKVWLDEWAKEPRDDEESQLGTSMPEERSTFLNTFDSIGEHTPTALHMLTVFKCDHLGLKFATAEGLRSAFKSYFQHVLGCQGDYWRYNDLHNRWEALKNQSKRLDTSTQALPMLPWDLQNIVGWLESPEVVDGLSETRRLYFKAFATTAFALWARNKELVNLQAQHVRTDQCSPTGHPYTEFTLVFRKTNKDSTKGQRYMIPPDPENSHINCHYDMGVWIHHLEAQLGRALLPDDYIFPAIASTRRLKFGEPISRSAFENLMDEIVDGSGVLIGRNVIFSTHCFRRGGAQYRFMWAKHKWSLKAVKWRGGGWSSSENVGTIMRYLLDELMSYEEGFGDILMEDCASKWHETFMGTTDSDADAGLTKRGLELFENNFLQQVKSLIHGLPVFPSNSQPLPSITSLSPSPSRTVVAFTLQTSPSKNVMTTPEATTTNYPPRIPTCTALEDVVMYWEKGHKEHGLTVPLKLWKSRWQAADYRSEASKLSNITQIYEEYKYKCKGDDDIFEANYPGLRHCFKHLLTAVCAARIEREDAKARNRTLRKH</sequence>
<dbReference type="GO" id="GO:0006310">
    <property type="term" value="P:DNA recombination"/>
    <property type="evidence" value="ECO:0007669"/>
    <property type="project" value="UniProtKB-KW"/>
</dbReference>
<dbReference type="GO" id="GO:0003677">
    <property type="term" value="F:DNA binding"/>
    <property type="evidence" value="ECO:0007669"/>
    <property type="project" value="InterPro"/>
</dbReference>
<organism evidence="2 3">
    <name type="scientific">Athelia psychrophila</name>
    <dbReference type="NCBI Taxonomy" id="1759441"/>
    <lineage>
        <taxon>Eukaryota</taxon>
        <taxon>Fungi</taxon>
        <taxon>Dikarya</taxon>
        <taxon>Basidiomycota</taxon>
        <taxon>Agaricomycotina</taxon>
        <taxon>Agaricomycetes</taxon>
        <taxon>Agaricomycetidae</taxon>
        <taxon>Atheliales</taxon>
        <taxon>Atheliaceae</taxon>
        <taxon>Athelia</taxon>
    </lineage>
</organism>
<dbReference type="STRING" id="436010.A0A165YKN1"/>
<accession>A0A165YKN1</accession>
<dbReference type="Proteomes" id="UP000076532">
    <property type="component" value="Unassembled WGS sequence"/>
</dbReference>
<proteinExistence type="predicted"/>
<dbReference type="EMBL" id="KV417695">
    <property type="protein sequence ID" value="KZP09662.1"/>
    <property type="molecule type" value="Genomic_DNA"/>
</dbReference>
<dbReference type="SUPFAM" id="SSF56349">
    <property type="entry name" value="DNA breaking-rejoining enzymes"/>
    <property type="match status" value="1"/>
</dbReference>
<dbReference type="AlphaFoldDB" id="A0A165YKN1"/>
<keyword evidence="1" id="KW-0233">DNA recombination</keyword>
<dbReference type="GO" id="GO:0015074">
    <property type="term" value="P:DNA integration"/>
    <property type="evidence" value="ECO:0007669"/>
    <property type="project" value="InterPro"/>
</dbReference>
<dbReference type="InterPro" id="IPR011010">
    <property type="entry name" value="DNA_brk_join_enz"/>
</dbReference>
<keyword evidence="3" id="KW-1185">Reference proteome</keyword>
<dbReference type="Gene3D" id="1.10.443.10">
    <property type="entry name" value="Intergrase catalytic core"/>
    <property type="match status" value="1"/>
</dbReference>
<gene>
    <name evidence="2" type="ORF">FIBSPDRAFT_963784</name>
</gene>